<evidence type="ECO:0000313" key="3">
    <source>
        <dbReference type="Proteomes" id="UP000663853"/>
    </source>
</evidence>
<dbReference type="AlphaFoldDB" id="A0A8H3GVN4"/>
<sequence>MAPLDSSVYSANYGGRGVPVTPPACVGLLPAEMDSRIEHSINTKRPYEPQYASSNVPCRVLQKNDAASGNRFMQVDPRRVPITSTIKIEPVSDDVPCPLFKSLSRLARSPTTQTPNHGHDAEFGTKTEPDQNMSTEPKPRASDQKDLGQEKPIIADLCNAGSPQVDHVSPGISDPQPRCDARDCSPNENHIKTKISGAGGCLIPCPLDPIPTCGRPTNVVRPSLDRRRILLYFKVAWYPYLIRRRPLGPGNRPPAQAPVPSQLNPQPPAENNNDNDLPDHQDAPQSSRLYKSLYGLAQCLRSEASASSLNSADAPNTPVFNQAGFNNNSPSSSDTSGAANGSANSPEQYSNPDTQEATDDLQVGLELLDSDSLIRIATLCFATLLRRDAQTANEGSSQNYIPHSLTFLSDDPVPLPMQLDEPGARGDFPAAQHPAISETQIQPQPLFSASYSGDEGPDERPFARTSANQSPTGGNDLFLP</sequence>
<dbReference type="Proteomes" id="UP000663853">
    <property type="component" value="Unassembled WGS sequence"/>
</dbReference>
<accession>A0A8H3GVN4</accession>
<feature type="region of interest" description="Disordered" evidence="1">
    <location>
        <begin position="420"/>
        <end position="480"/>
    </location>
</feature>
<evidence type="ECO:0000313" key="2">
    <source>
        <dbReference type="EMBL" id="CAE6475386.1"/>
    </source>
</evidence>
<feature type="compositionally biased region" description="Polar residues" evidence="1">
    <location>
        <begin position="259"/>
        <end position="275"/>
    </location>
</feature>
<comment type="caution">
    <text evidence="2">The sequence shown here is derived from an EMBL/GenBank/DDBJ whole genome shotgun (WGS) entry which is preliminary data.</text>
</comment>
<reference evidence="2" key="1">
    <citation type="submission" date="2021-01" db="EMBL/GenBank/DDBJ databases">
        <authorList>
            <person name="Kaushik A."/>
        </authorList>
    </citation>
    <scope>NUCLEOTIDE SEQUENCE</scope>
    <source>
        <strain evidence="2">AG6-10EEA</strain>
    </source>
</reference>
<feature type="compositionally biased region" description="Polar residues" evidence="1">
    <location>
        <begin position="437"/>
        <end position="451"/>
    </location>
</feature>
<name>A0A8H3GVN4_9AGAM</name>
<dbReference type="EMBL" id="CAJMXA010002085">
    <property type="protein sequence ID" value="CAE6475386.1"/>
    <property type="molecule type" value="Genomic_DNA"/>
</dbReference>
<gene>
    <name evidence="2" type="ORF">RDB_LOCUS80579</name>
</gene>
<protein>
    <submittedName>
        <fullName evidence="2">Uncharacterized protein</fullName>
    </submittedName>
</protein>
<feature type="region of interest" description="Disordered" evidence="1">
    <location>
        <begin position="106"/>
        <end position="147"/>
    </location>
</feature>
<feature type="compositionally biased region" description="Basic and acidic residues" evidence="1">
    <location>
        <begin position="117"/>
        <end position="129"/>
    </location>
</feature>
<organism evidence="2 3">
    <name type="scientific">Rhizoctonia solani</name>
    <dbReference type="NCBI Taxonomy" id="456999"/>
    <lineage>
        <taxon>Eukaryota</taxon>
        <taxon>Fungi</taxon>
        <taxon>Dikarya</taxon>
        <taxon>Basidiomycota</taxon>
        <taxon>Agaricomycotina</taxon>
        <taxon>Agaricomycetes</taxon>
        <taxon>Cantharellales</taxon>
        <taxon>Ceratobasidiaceae</taxon>
        <taxon>Rhizoctonia</taxon>
    </lineage>
</organism>
<proteinExistence type="predicted"/>
<feature type="region of interest" description="Disordered" evidence="1">
    <location>
        <begin position="248"/>
        <end position="284"/>
    </location>
</feature>
<feature type="compositionally biased region" description="Basic and acidic residues" evidence="1">
    <location>
        <begin position="137"/>
        <end position="147"/>
    </location>
</feature>
<evidence type="ECO:0000256" key="1">
    <source>
        <dbReference type="SAM" id="MobiDB-lite"/>
    </source>
</evidence>
<feature type="region of interest" description="Disordered" evidence="1">
    <location>
        <begin position="308"/>
        <end position="355"/>
    </location>
</feature>